<protein>
    <recommendedName>
        <fullName evidence="1">Putative membrane protein insertion efficiency factor</fullName>
    </recommendedName>
</protein>
<gene>
    <name evidence="2" type="primary">yidD</name>
    <name evidence="2" type="ORF">DTO96_100417</name>
</gene>
<name>A0A345D8L9_9BURK</name>
<evidence type="ECO:0000256" key="1">
    <source>
        <dbReference type="HAMAP-Rule" id="MF_00386"/>
    </source>
</evidence>
<dbReference type="SMART" id="SM01234">
    <property type="entry name" value="Haemolytic"/>
    <property type="match status" value="1"/>
</dbReference>
<comment type="similarity">
    <text evidence="1">Belongs to the UPF0161 family.</text>
</comment>
<dbReference type="HAMAP" id="MF_00386">
    <property type="entry name" value="UPF0161_YidD"/>
    <property type="match status" value="1"/>
</dbReference>
<dbReference type="RefSeq" id="WP_373277803.1">
    <property type="nucleotide sequence ID" value="NZ_CP031124.1"/>
</dbReference>
<accession>A0A345D8L9</accession>
<evidence type="ECO:0000313" key="3">
    <source>
        <dbReference type="Proteomes" id="UP000252182"/>
    </source>
</evidence>
<dbReference type="AlphaFoldDB" id="A0A345D8L9"/>
<comment type="function">
    <text evidence="1">Could be involved in insertion of integral membrane proteins into the membrane.</text>
</comment>
<keyword evidence="1" id="KW-0472">Membrane</keyword>
<comment type="subcellular location">
    <subcellularLocation>
        <location evidence="1">Cell membrane</location>
        <topology evidence="1">Peripheral membrane protein</topology>
        <orientation evidence="1">Cytoplasmic side</orientation>
    </subcellularLocation>
</comment>
<proteinExistence type="inferred from homology"/>
<dbReference type="EMBL" id="CP031124">
    <property type="protein sequence ID" value="AXF84707.1"/>
    <property type="molecule type" value="Genomic_DNA"/>
</dbReference>
<sequence length="84" mass="9414">MMKRLFIGCVRLYQLAISPLMANHCRFYPTCSRYAIVAIERHGVVRGSWLAMKRISRCRPGCEGGVDLVPTVGELKQGCSCHKS</sequence>
<keyword evidence="1" id="KW-1003">Cell membrane</keyword>
<evidence type="ECO:0000313" key="2">
    <source>
        <dbReference type="EMBL" id="AXF84707.1"/>
    </source>
</evidence>
<dbReference type="PANTHER" id="PTHR33383">
    <property type="entry name" value="MEMBRANE PROTEIN INSERTION EFFICIENCY FACTOR-RELATED"/>
    <property type="match status" value="1"/>
</dbReference>
<dbReference type="PANTHER" id="PTHR33383:SF1">
    <property type="entry name" value="MEMBRANE PROTEIN INSERTION EFFICIENCY FACTOR-RELATED"/>
    <property type="match status" value="1"/>
</dbReference>
<dbReference type="GO" id="GO:0005886">
    <property type="term" value="C:plasma membrane"/>
    <property type="evidence" value="ECO:0007669"/>
    <property type="project" value="UniProtKB-SubCell"/>
</dbReference>
<dbReference type="Pfam" id="PF01809">
    <property type="entry name" value="YidD"/>
    <property type="match status" value="1"/>
</dbReference>
<organism evidence="2 3">
    <name type="scientific">Ephemeroptericola cinctiostellae</name>
    <dbReference type="NCBI Taxonomy" id="2268024"/>
    <lineage>
        <taxon>Bacteria</taxon>
        <taxon>Pseudomonadati</taxon>
        <taxon>Pseudomonadota</taxon>
        <taxon>Betaproteobacteria</taxon>
        <taxon>Burkholderiales</taxon>
        <taxon>Burkholderiaceae</taxon>
        <taxon>Ephemeroptericola</taxon>
    </lineage>
</organism>
<dbReference type="NCBIfam" id="TIGR00278">
    <property type="entry name" value="membrane protein insertion efficiency factor YidD"/>
    <property type="match status" value="1"/>
</dbReference>
<dbReference type="KEGG" id="hyf:DTO96_100417"/>
<reference evidence="3" key="1">
    <citation type="submission" date="2018-07" db="EMBL/GenBank/DDBJ databases">
        <authorList>
            <person name="Kim H."/>
        </authorList>
    </citation>
    <scope>NUCLEOTIDE SEQUENCE [LARGE SCALE GENOMIC DNA]</scope>
    <source>
        <strain evidence="3">F02</strain>
    </source>
</reference>
<dbReference type="Proteomes" id="UP000252182">
    <property type="component" value="Chromosome"/>
</dbReference>
<dbReference type="InterPro" id="IPR002696">
    <property type="entry name" value="Membr_insert_effic_factor_YidD"/>
</dbReference>
<keyword evidence="3" id="KW-1185">Reference proteome</keyword>